<protein>
    <submittedName>
        <fullName evidence="5">Insulinase family protein</fullName>
    </submittedName>
</protein>
<proteinExistence type="inferred from homology"/>
<dbReference type="InterPro" id="IPR011249">
    <property type="entry name" value="Metalloenz_LuxS/M16"/>
</dbReference>
<gene>
    <name evidence="5" type="ORF">NVS47_10335</name>
</gene>
<evidence type="ECO:0000256" key="2">
    <source>
        <dbReference type="RuleBase" id="RU004447"/>
    </source>
</evidence>
<organism evidence="5 6">
    <name type="scientific">Dehalobacterium formicoaceticum</name>
    <dbReference type="NCBI Taxonomy" id="51515"/>
    <lineage>
        <taxon>Bacteria</taxon>
        <taxon>Bacillati</taxon>
        <taxon>Bacillota</taxon>
        <taxon>Clostridia</taxon>
        <taxon>Eubacteriales</taxon>
        <taxon>Peptococcaceae</taxon>
        <taxon>Dehalobacterium</taxon>
    </lineage>
</organism>
<dbReference type="SUPFAM" id="SSF63411">
    <property type="entry name" value="LuxS/MPP-like metallohydrolase"/>
    <property type="match status" value="2"/>
</dbReference>
<dbReference type="Pfam" id="PF05193">
    <property type="entry name" value="Peptidase_M16_C"/>
    <property type="match status" value="1"/>
</dbReference>
<dbReference type="Gene3D" id="3.30.830.10">
    <property type="entry name" value="Metalloenzyme, LuxS/M16 peptidase-like"/>
    <property type="match status" value="2"/>
</dbReference>
<accession>A0ABT1Y5S4</accession>
<dbReference type="Proteomes" id="UP001524944">
    <property type="component" value="Unassembled WGS sequence"/>
</dbReference>
<feature type="domain" description="Peptidase M16 N-terminal" evidence="3">
    <location>
        <begin position="12"/>
        <end position="159"/>
    </location>
</feature>
<dbReference type="Pfam" id="PF00675">
    <property type="entry name" value="Peptidase_M16"/>
    <property type="match status" value="1"/>
</dbReference>
<comment type="similarity">
    <text evidence="1 2">Belongs to the peptidase M16 family.</text>
</comment>
<evidence type="ECO:0000259" key="3">
    <source>
        <dbReference type="Pfam" id="PF00675"/>
    </source>
</evidence>
<keyword evidence="6" id="KW-1185">Reference proteome</keyword>
<dbReference type="PANTHER" id="PTHR11851:SF49">
    <property type="entry name" value="MITOCHONDRIAL-PROCESSING PEPTIDASE SUBUNIT ALPHA"/>
    <property type="match status" value="1"/>
</dbReference>
<reference evidence="5 6" key="1">
    <citation type="submission" date="2022-08" db="EMBL/GenBank/DDBJ databases">
        <title>Proteogenomics of the novel Dehalobacterium formicoaceticum strain EZ94 highlights a key role of methyltransferases during anaerobic dichloromethane degradation.</title>
        <authorList>
            <person name="Wasmund K."/>
        </authorList>
    </citation>
    <scope>NUCLEOTIDE SEQUENCE [LARGE SCALE GENOMIC DNA]</scope>
    <source>
        <strain evidence="5 6">EZ94</strain>
    </source>
</reference>
<dbReference type="InterPro" id="IPR050361">
    <property type="entry name" value="MPP/UQCRC_Complex"/>
</dbReference>
<dbReference type="InterPro" id="IPR011765">
    <property type="entry name" value="Pept_M16_N"/>
</dbReference>
<evidence type="ECO:0000259" key="4">
    <source>
        <dbReference type="Pfam" id="PF05193"/>
    </source>
</evidence>
<sequence>MLYKDNLANGIRVITEEIPFVHSVSIGIWVGTGSRHEEGADHGISHFLEHMLFKGTKNRTAKQIAESLEIVGGQINAFTSKEYTCYYAKVLNDHFDLALDVLADMFLNSLFTLEDLEKERNVILEEIKMYEDTPDELVHDVYTKTVWQEDPLGQSIIGTVNSVEEISREQLVSYYQNHYVPQNVVIAVAGNIKRDLVLKGAETLFSKLKGNKVPKIITIPQSFNENAFVYKEIEQMHLCLGFPGIPSLDDDIYALTVLNNVLGGGLSSRLFQKVREERGLSYSIYSFHSGFSNSGLFGIYAGTSAQNAPEVVEIILEQIDDIKNRGITKEELANTKEHIKGTMLLSLENVGNRMNRLGKSEICYDRIITPEEVVNSVLQVTNEDVAQIAHKLFVKEKLVIAAVGAEKPQLNL</sequence>
<dbReference type="RefSeq" id="WP_089611249.1">
    <property type="nucleotide sequence ID" value="NZ_CP022121.1"/>
</dbReference>
<dbReference type="PANTHER" id="PTHR11851">
    <property type="entry name" value="METALLOPROTEASE"/>
    <property type="match status" value="1"/>
</dbReference>
<comment type="caution">
    <text evidence="5">The sequence shown here is derived from an EMBL/GenBank/DDBJ whole genome shotgun (WGS) entry which is preliminary data.</text>
</comment>
<evidence type="ECO:0000313" key="6">
    <source>
        <dbReference type="Proteomes" id="UP001524944"/>
    </source>
</evidence>
<dbReference type="InterPro" id="IPR007863">
    <property type="entry name" value="Peptidase_M16_C"/>
</dbReference>
<evidence type="ECO:0000313" key="5">
    <source>
        <dbReference type="EMBL" id="MCR6545903.1"/>
    </source>
</evidence>
<name>A0ABT1Y5S4_9FIRM</name>
<evidence type="ECO:0000256" key="1">
    <source>
        <dbReference type="ARBA" id="ARBA00007261"/>
    </source>
</evidence>
<feature type="domain" description="Peptidase M16 C-terminal" evidence="4">
    <location>
        <begin position="166"/>
        <end position="337"/>
    </location>
</feature>
<dbReference type="InterPro" id="IPR001431">
    <property type="entry name" value="Pept_M16_Zn_BS"/>
</dbReference>
<dbReference type="EMBL" id="JANPWE010000004">
    <property type="protein sequence ID" value="MCR6545903.1"/>
    <property type="molecule type" value="Genomic_DNA"/>
</dbReference>
<dbReference type="PROSITE" id="PS00143">
    <property type="entry name" value="INSULINASE"/>
    <property type="match status" value="1"/>
</dbReference>